<evidence type="ECO:0000256" key="4">
    <source>
        <dbReference type="ARBA" id="ARBA00029452"/>
    </source>
</evidence>
<evidence type="ECO:0000256" key="5">
    <source>
        <dbReference type="SAM" id="MobiDB-lite"/>
    </source>
</evidence>
<dbReference type="Proteomes" id="UP000593565">
    <property type="component" value="Unassembled WGS sequence"/>
</dbReference>
<evidence type="ECO:0000313" key="8">
    <source>
        <dbReference type="Proteomes" id="UP000593565"/>
    </source>
</evidence>
<keyword evidence="3" id="KW-0206">Cytoskeleton</keyword>
<reference evidence="7 8" key="1">
    <citation type="submission" date="2020-02" db="EMBL/GenBank/DDBJ databases">
        <title>A chromosome-scale genome assembly of the black bullhead catfish (Ameiurus melas).</title>
        <authorList>
            <person name="Wen M."/>
            <person name="Zham M."/>
            <person name="Cabau C."/>
            <person name="Klopp C."/>
            <person name="Donnadieu C."/>
            <person name="Roques C."/>
            <person name="Bouchez O."/>
            <person name="Lampietro C."/>
            <person name="Jouanno E."/>
            <person name="Herpin A."/>
            <person name="Louis A."/>
            <person name="Berthelot C."/>
            <person name="Parey E."/>
            <person name="Roest-Crollius H."/>
            <person name="Braasch I."/>
            <person name="Postlethwait J."/>
            <person name="Robinson-Rechavi M."/>
            <person name="Echchiki A."/>
            <person name="Begum T."/>
            <person name="Montfort J."/>
            <person name="Schartl M."/>
            <person name="Bobe J."/>
            <person name="Guiguen Y."/>
        </authorList>
    </citation>
    <scope>NUCLEOTIDE SEQUENCE [LARGE SCALE GENOMIC DNA]</scope>
    <source>
        <strain evidence="7">M_S1</strain>
        <tissue evidence="7">Blood</tissue>
    </source>
</reference>
<dbReference type="EMBL" id="JAAGNN010000017">
    <property type="protein sequence ID" value="KAF4078362.1"/>
    <property type="molecule type" value="Genomic_DNA"/>
</dbReference>
<dbReference type="GO" id="GO:0019902">
    <property type="term" value="F:phosphatase binding"/>
    <property type="evidence" value="ECO:0007669"/>
    <property type="project" value="InterPro"/>
</dbReference>
<proteinExistence type="inferred from homology"/>
<accession>A0A7J6A689</accession>
<evidence type="ECO:0000256" key="2">
    <source>
        <dbReference type="ARBA" id="ARBA00022490"/>
    </source>
</evidence>
<dbReference type="InterPro" id="IPR029135">
    <property type="entry name" value="PPP1R35_C"/>
</dbReference>
<keyword evidence="2" id="KW-0963">Cytoplasm</keyword>
<sequence length="304" mass="33826">MRKQSNVDYFISPDFIFTNPSLITRHSVYSLECQVTNMDSALMQIIPPPLPLSPAPAPPLCPELDLSLTLTPERPGHSAGALKRGNTRTHPRQVRFAVSPDSSSDQPPVTMAITQHYINQSAAEKRHRKGKQGPHTGEQGGVSAQSDGQLTEGVWLNTTLALKAELQQLEDAEFNSQKAVQERLQNSTTVQECVRTRAAEGLNFPRSHHLYRALVSVSLSHDELIAEALRDRPSLAPPIASHHKKSHSPPAEGPDLLFFYKPHCVVREMPLLPGNHIPLPHLRPAPRPAHTTFHLLQRHRQWEA</sequence>
<dbReference type="GO" id="GO:1903724">
    <property type="term" value="P:positive regulation of centriole elongation"/>
    <property type="evidence" value="ECO:0007669"/>
    <property type="project" value="TreeGrafter"/>
</dbReference>
<comment type="caution">
    <text evidence="7">The sequence shown here is derived from an EMBL/GenBank/DDBJ whole genome shotgun (WGS) entry which is preliminary data.</text>
</comment>
<dbReference type="Pfam" id="PF15503">
    <property type="entry name" value="PPP1R35_C"/>
    <property type="match status" value="1"/>
</dbReference>
<comment type="subcellular location">
    <subcellularLocation>
        <location evidence="1">Cytoplasm</location>
        <location evidence="1">Cytoskeleton</location>
        <location evidence="1">Microtubule organizing center</location>
        <location evidence="1">Centrosome</location>
        <location evidence="1">Centriole</location>
    </subcellularLocation>
</comment>
<organism evidence="7 8">
    <name type="scientific">Ameiurus melas</name>
    <name type="common">Black bullhead</name>
    <name type="synonym">Silurus melas</name>
    <dbReference type="NCBI Taxonomy" id="219545"/>
    <lineage>
        <taxon>Eukaryota</taxon>
        <taxon>Metazoa</taxon>
        <taxon>Chordata</taxon>
        <taxon>Craniata</taxon>
        <taxon>Vertebrata</taxon>
        <taxon>Euteleostomi</taxon>
        <taxon>Actinopterygii</taxon>
        <taxon>Neopterygii</taxon>
        <taxon>Teleostei</taxon>
        <taxon>Ostariophysi</taxon>
        <taxon>Siluriformes</taxon>
        <taxon>Ictaluridae</taxon>
        <taxon>Ameiurus</taxon>
    </lineage>
</organism>
<dbReference type="AlphaFoldDB" id="A0A7J6A689"/>
<protein>
    <recommendedName>
        <fullName evidence="6">Protein phosphatase 1 regulatory subunit 35 C-terminal domain-containing protein</fullName>
    </recommendedName>
</protein>
<keyword evidence="8" id="KW-1185">Reference proteome</keyword>
<evidence type="ECO:0000256" key="3">
    <source>
        <dbReference type="ARBA" id="ARBA00023212"/>
    </source>
</evidence>
<dbReference type="GO" id="GO:0005814">
    <property type="term" value="C:centriole"/>
    <property type="evidence" value="ECO:0007669"/>
    <property type="project" value="UniProtKB-SubCell"/>
</dbReference>
<comment type="similarity">
    <text evidence="4">Belongs to the PPP1R35 family.</text>
</comment>
<dbReference type="PANTHER" id="PTHR28625">
    <property type="entry name" value="PROTEIN PHOSPHATASE 1 REGULATORY SUBUNIT 35"/>
    <property type="match status" value="1"/>
</dbReference>
<dbReference type="PANTHER" id="PTHR28625:SF1">
    <property type="entry name" value="PROTEIN PHOSPHATASE 1 REGULATORY SUBUNIT 35"/>
    <property type="match status" value="1"/>
</dbReference>
<dbReference type="GO" id="GO:0045724">
    <property type="term" value="P:positive regulation of cilium assembly"/>
    <property type="evidence" value="ECO:0007669"/>
    <property type="project" value="TreeGrafter"/>
</dbReference>
<dbReference type="InterPro" id="IPR033590">
    <property type="entry name" value="PPP1R35"/>
</dbReference>
<evidence type="ECO:0000313" key="7">
    <source>
        <dbReference type="EMBL" id="KAF4078362.1"/>
    </source>
</evidence>
<evidence type="ECO:0000256" key="1">
    <source>
        <dbReference type="ARBA" id="ARBA00004114"/>
    </source>
</evidence>
<feature type="domain" description="Protein phosphatase 1 regulatory subunit 35 C-terminal" evidence="6">
    <location>
        <begin position="156"/>
        <end position="298"/>
    </location>
</feature>
<name>A0A7J6A689_AMEME</name>
<feature type="region of interest" description="Disordered" evidence="5">
    <location>
        <begin position="121"/>
        <end position="148"/>
    </location>
</feature>
<gene>
    <name evidence="7" type="ORF">AMELA_G00198370</name>
</gene>
<evidence type="ECO:0000259" key="6">
    <source>
        <dbReference type="Pfam" id="PF15503"/>
    </source>
</evidence>